<name>A0ABV2JPZ6_9GAMM</name>
<feature type="compositionally biased region" description="Low complexity" evidence="2">
    <location>
        <begin position="171"/>
        <end position="182"/>
    </location>
</feature>
<protein>
    <recommendedName>
        <fullName evidence="5">DUF2076 domain-containing protein</fullName>
    </recommendedName>
</protein>
<dbReference type="Proteomes" id="UP001549184">
    <property type="component" value="Unassembled WGS sequence"/>
</dbReference>
<evidence type="ECO:0000313" key="3">
    <source>
        <dbReference type="EMBL" id="MET3650907.1"/>
    </source>
</evidence>
<feature type="compositionally biased region" description="Low complexity" evidence="2">
    <location>
        <begin position="198"/>
        <end position="207"/>
    </location>
</feature>
<reference evidence="3 4" key="1">
    <citation type="submission" date="2024-06" db="EMBL/GenBank/DDBJ databases">
        <title>Sorghum-associated microbial communities from plants grown in Nebraska, USA.</title>
        <authorList>
            <person name="Schachtman D."/>
        </authorList>
    </citation>
    <scope>NUCLEOTIDE SEQUENCE [LARGE SCALE GENOMIC DNA]</scope>
    <source>
        <strain evidence="3 4">1073</strain>
    </source>
</reference>
<dbReference type="Pfam" id="PF09849">
    <property type="entry name" value="DUF2076"/>
    <property type="match status" value="1"/>
</dbReference>
<accession>A0ABV2JPZ6</accession>
<comment type="caution">
    <text evidence="3">The sequence shown here is derived from an EMBL/GenBank/DDBJ whole genome shotgun (WGS) entry which is preliminary data.</text>
</comment>
<dbReference type="RefSeq" id="WP_354012376.1">
    <property type="nucleotide sequence ID" value="NZ_JBEPMU010000001.1"/>
</dbReference>
<feature type="compositionally biased region" description="Acidic residues" evidence="2">
    <location>
        <begin position="208"/>
        <end position="217"/>
    </location>
</feature>
<feature type="compositionally biased region" description="Basic and acidic residues" evidence="2">
    <location>
        <begin position="184"/>
        <end position="197"/>
    </location>
</feature>
<evidence type="ECO:0008006" key="5">
    <source>
        <dbReference type="Google" id="ProtNLM"/>
    </source>
</evidence>
<feature type="coiled-coil region" evidence="1">
    <location>
        <begin position="50"/>
        <end position="77"/>
    </location>
</feature>
<dbReference type="InterPro" id="IPR018648">
    <property type="entry name" value="DUF2076"/>
</dbReference>
<proteinExistence type="predicted"/>
<keyword evidence="4" id="KW-1185">Reference proteome</keyword>
<sequence length="223" mass="23509">MTPQEQQLLDDFLQRLAAAGSVMKDPQADALIRQRLATQPDALYLLVQRSLLQQQALDAAKAQIAQLQAQLASQQGGGSFLGGQPSAWGAVPPPVPPQQPMPQQAAPGWRDRLFGSAPAQPAAAAPSFLSQAATTAAGVAGGMFLFDGIENLLGGHHGGGFFGGGGQPTVIENITENNTYNDDNNDRLSDHRDRDDFASNNDFSSSSDFDDSNDGGFDDNGWA</sequence>
<organism evidence="3 4">
    <name type="scientific">Dyella japonica</name>
    <dbReference type="NCBI Taxonomy" id="231455"/>
    <lineage>
        <taxon>Bacteria</taxon>
        <taxon>Pseudomonadati</taxon>
        <taxon>Pseudomonadota</taxon>
        <taxon>Gammaproteobacteria</taxon>
        <taxon>Lysobacterales</taxon>
        <taxon>Rhodanobacteraceae</taxon>
        <taxon>Dyella</taxon>
    </lineage>
</organism>
<feature type="region of interest" description="Disordered" evidence="2">
    <location>
        <begin position="168"/>
        <end position="223"/>
    </location>
</feature>
<feature type="compositionally biased region" description="Pro residues" evidence="2">
    <location>
        <begin position="91"/>
        <end position="100"/>
    </location>
</feature>
<gene>
    <name evidence="3" type="ORF">ABIC75_000609</name>
</gene>
<evidence type="ECO:0000256" key="1">
    <source>
        <dbReference type="SAM" id="Coils"/>
    </source>
</evidence>
<evidence type="ECO:0000313" key="4">
    <source>
        <dbReference type="Proteomes" id="UP001549184"/>
    </source>
</evidence>
<dbReference type="EMBL" id="JBEPMU010000001">
    <property type="protein sequence ID" value="MET3650907.1"/>
    <property type="molecule type" value="Genomic_DNA"/>
</dbReference>
<keyword evidence="1" id="KW-0175">Coiled coil</keyword>
<evidence type="ECO:0000256" key="2">
    <source>
        <dbReference type="SAM" id="MobiDB-lite"/>
    </source>
</evidence>
<feature type="region of interest" description="Disordered" evidence="2">
    <location>
        <begin position="87"/>
        <end position="107"/>
    </location>
</feature>